<evidence type="ECO:0000256" key="7">
    <source>
        <dbReference type="ARBA" id="ARBA00022989"/>
    </source>
</evidence>
<comment type="similarity">
    <text evidence="9">Belongs to the GSP H family.</text>
</comment>
<evidence type="ECO:0000256" key="1">
    <source>
        <dbReference type="ARBA" id="ARBA00004377"/>
    </source>
</evidence>
<sequence>MKTSQGFSQAELLAVLVILAILLSLALPSLQNQVHESKRVAALNQMIGATNHARSSAVFSRKTMSICAGDSGCDGNKLWRGRFLIFVDKNHNGRLDADERIERLDTMPDGFTWYWSSFRKLTYISFENNGTTRASNGTMTLCHEGKPLNQIVISLSGRVRHKTADADATCS</sequence>
<dbReference type="Gene3D" id="3.55.40.10">
    <property type="entry name" value="minor pseudopilin epsh domain"/>
    <property type="match status" value="1"/>
</dbReference>
<keyword evidence="6" id="KW-0812">Transmembrane</keyword>
<evidence type="ECO:0000313" key="12">
    <source>
        <dbReference type="EMBL" id="SIQ57411.1"/>
    </source>
</evidence>
<dbReference type="InterPro" id="IPR012902">
    <property type="entry name" value="N_methyl_site"/>
</dbReference>
<dbReference type="Proteomes" id="UP000185841">
    <property type="component" value="Unassembled WGS sequence"/>
</dbReference>
<protein>
    <recommendedName>
        <fullName evidence="2">Type II secretion system protein H</fullName>
    </recommendedName>
    <alternativeName>
        <fullName evidence="10">General secretion pathway protein H</fullName>
    </alternativeName>
</protein>
<dbReference type="RefSeq" id="WP_076426915.1">
    <property type="nucleotide sequence ID" value="NZ_FTMP01000005.1"/>
</dbReference>
<dbReference type="GO" id="GO:0015627">
    <property type="term" value="C:type II protein secretion system complex"/>
    <property type="evidence" value="ECO:0007669"/>
    <property type="project" value="InterPro"/>
</dbReference>
<dbReference type="GO" id="GO:0015628">
    <property type="term" value="P:protein secretion by the type II secretion system"/>
    <property type="evidence" value="ECO:0007669"/>
    <property type="project" value="InterPro"/>
</dbReference>
<keyword evidence="8" id="KW-0472">Membrane</keyword>
<dbReference type="EMBL" id="FTMP01000005">
    <property type="protein sequence ID" value="SIQ57411.1"/>
    <property type="molecule type" value="Genomic_DNA"/>
</dbReference>
<dbReference type="InterPro" id="IPR045584">
    <property type="entry name" value="Pilin-like"/>
</dbReference>
<dbReference type="Pfam" id="PF12019">
    <property type="entry name" value="GspH"/>
    <property type="match status" value="1"/>
</dbReference>
<name>A0A1N6TVX7_AQUAC</name>
<dbReference type="NCBIfam" id="TIGR02532">
    <property type="entry name" value="IV_pilin_GFxxxE"/>
    <property type="match status" value="1"/>
</dbReference>
<dbReference type="GO" id="GO:0005886">
    <property type="term" value="C:plasma membrane"/>
    <property type="evidence" value="ECO:0007669"/>
    <property type="project" value="UniProtKB-SubCell"/>
</dbReference>
<evidence type="ECO:0000259" key="11">
    <source>
        <dbReference type="Pfam" id="PF12019"/>
    </source>
</evidence>
<evidence type="ECO:0000313" key="13">
    <source>
        <dbReference type="Proteomes" id="UP000185841"/>
    </source>
</evidence>
<evidence type="ECO:0000256" key="9">
    <source>
        <dbReference type="ARBA" id="ARBA00025772"/>
    </source>
</evidence>
<keyword evidence="4" id="KW-0488">Methylation</keyword>
<organism evidence="12 13">
    <name type="scientific">Aquipseudomonas alcaligenes</name>
    <name type="common">Pseudomonas alcaligenes</name>
    <dbReference type="NCBI Taxonomy" id="43263"/>
    <lineage>
        <taxon>Bacteria</taxon>
        <taxon>Pseudomonadati</taxon>
        <taxon>Pseudomonadota</taxon>
        <taxon>Gammaproteobacteria</taxon>
        <taxon>Pseudomonadales</taxon>
        <taxon>Pseudomonadaceae</taxon>
        <taxon>Aquipseudomonas</taxon>
    </lineage>
</organism>
<dbReference type="SUPFAM" id="SSF54523">
    <property type="entry name" value="Pili subunits"/>
    <property type="match status" value="1"/>
</dbReference>
<keyword evidence="7" id="KW-1133">Transmembrane helix</keyword>
<proteinExistence type="inferred from homology"/>
<dbReference type="AlphaFoldDB" id="A0A1N6TVX7"/>
<evidence type="ECO:0000256" key="5">
    <source>
        <dbReference type="ARBA" id="ARBA00022519"/>
    </source>
</evidence>
<gene>
    <name evidence="12" type="ORF">SAMN05878282_105227</name>
</gene>
<accession>A0A1N6TVX7</accession>
<evidence type="ECO:0000256" key="4">
    <source>
        <dbReference type="ARBA" id="ARBA00022481"/>
    </source>
</evidence>
<dbReference type="InterPro" id="IPR022346">
    <property type="entry name" value="T2SS_GspH"/>
</dbReference>
<evidence type="ECO:0000256" key="2">
    <source>
        <dbReference type="ARBA" id="ARBA00021549"/>
    </source>
</evidence>
<reference evidence="12 13" key="1">
    <citation type="submission" date="2017-01" db="EMBL/GenBank/DDBJ databases">
        <authorList>
            <person name="Mah S.A."/>
            <person name="Swanson W.J."/>
            <person name="Moy G.W."/>
            <person name="Vacquier V.D."/>
        </authorList>
    </citation>
    <scope>NUCLEOTIDE SEQUENCE [LARGE SCALE GENOMIC DNA]</scope>
    <source>
        <strain evidence="12 13">RU36E</strain>
    </source>
</reference>
<evidence type="ECO:0000256" key="3">
    <source>
        <dbReference type="ARBA" id="ARBA00022475"/>
    </source>
</evidence>
<evidence type="ECO:0000256" key="6">
    <source>
        <dbReference type="ARBA" id="ARBA00022692"/>
    </source>
</evidence>
<keyword evidence="3" id="KW-1003">Cell membrane</keyword>
<keyword evidence="5" id="KW-0997">Cell inner membrane</keyword>
<evidence type="ECO:0000256" key="10">
    <source>
        <dbReference type="ARBA" id="ARBA00030775"/>
    </source>
</evidence>
<comment type="subcellular location">
    <subcellularLocation>
        <location evidence="1">Cell inner membrane</location>
        <topology evidence="1">Single-pass membrane protein</topology>
    </subcellularLocation>
</comment>
<evidence type="ECO:0000256" key="8">
    <source>
        <dbReference type="ARBA" id="ARBA00023136"/>
    </source>
</evidence>
<feature type="domain" description="General secretion pathway GspH" evidence="11">
    <location>
        <begin position="42"/>
        <end position="157"/>
    </location>
</feature>